<feature type="non-terminal residue" evidence="2">
    <location>
        <position position="1"/>
    </location>
</feature>
<evidence type="ECO:0000256" key="1">
    <source>
        <dbReference type="SAM" id="MobiDB-lite"/>
    </source>
</evidence>
<feature type="compositionally biased region" description="Basic and acidic residues" evidence="1">
    <location>
        <begin position="72"/>
        <end position="83"/>
    </location>
</feature>
<feature type="compositionally biased region" description="Polar residues" evidence="1">
    <location>
        <begin position="52"/>
        <end position="71"/>
    </location>
</feature>
<dbReference type="AlphaFoldDB" id="A0A0F9KH17"/>
<comment type="caution">
    <text evidence="2">The sequence shown here is derived from an EMBL/GenBank/DDBJ whole genome shotgun (WGS) entry which is preliminary data.</text>
</comment>
<evidence type="ECO:0000313" key="2">
    <source>
        <dbReference type="EMBL" id="KKM81238.1"/>
    </source>
</evidence>
<dbReference type="EMBL" id="LAZR01008053">
    <property type="protein sequence ID" value="KKM81238.1"/>
    <property type="molecule type" value="Genomic_DNA"/>
</dbReference>
<gene>
    <name evidence="2" type="ORF">LCGC14_1331750</name>
</gene>
<accession>A0A0F9KH17</accession>
<name>A0A0F9KH17_9ZZZZ</name>
<sequence>TQLYKDEQEKMHQANLVVNRMAAAKSAMDHKRRALDNMTTLLINEFYNSNTAPAESVVSRGNKSQARFTQAQKDKEKGRELVP</sequence>
<protein>
    <submittedName>
        <fullName evidence="2">Uncharacterized protein</fullName>
    </submittedName>
</protein>
<proteinExistence type="predicted"/>
<reference evidence="2" key="1">
    <citation type="journal article" date="2015" name="Nature">
        <title>Complex archaea that bridge the gap between prokaryotes and eukaryotes.</title>
        <authorList>
            <person name="Spang A."/>
            <person name="Saw J.H."/>
            <person name="Jorgensen S.L."/>
            <person name="Zaremba-Niedzwiedzka K."/>
            <person name="Martijn J."/>
            <person name="Lind A.E."/>
            <person name="van Eijk R."/>
            <person name="Schleper C."/>
            <person name="Guy L."/>
            <person name="Ettema T.J."/>
        </authorList>
    </citation>
    <scope>NUCLEOTIDE SEQUENCE</scope>
</reference>
<feature type="region of interest" description="Disordered" evidence="1">
    <location>
        <begin position="52"/>
        <end position="83"/>
    </location>
</feature>
<organism evidence="2">
    <name type="scientific">marine sediment metagenome</name>
    <dbReference type="NCBI Taxonomy" id="412755"/>
    <lineage>
        <taxon>unclassified sequences</taxon>
        <taxon>metagenomes</taxon>
        <taxon>ecological metagenomes</taxon>
    </lineage>
</organism>